<dbReference type="Proteomes" id="UP000627292">
    <property type="component" value="Unassembled WGS sequence"/>
</dbReference>
<dbReference type="InterPro" id="IPR022187">
    <property type="entry name" value="Conjug_transposon_TraM"/>
</dbReference>
<feature type="region of interest" description="Disordered" evidence="1">
    <location>
        <begin position="40"/>
        <end position="125"/>
    </location>
</feature>
<feature type="region of interest" description="Disordered" evidence="1">
    <location>
        <begin position="208"/>
        <end position="229"/>
    </location>
</feature>
<feature type="compositionally biased region" description="Polar residues" evidence="1">
    <location>
        <begin position="40"/>
        <end position="54"/>
    </location>
</feature>
<proteinExistence type="predicted"/>
<keyword evidence="4" id="KW-1185">Reference proteome</keyword>
<reference evidence="3" key="1">
    <citation type="journal article" date="2014" name="Int. J. Syst. Evol. Microbiol.">
        <title>Complete genome sequence of Corynebacterium casei LMG S-19264T (=DSM 44701T), isolated from a smear-ripened cheese.</title>
        <authorList>
            <consortium name="US DOE Joint Genome Institute (JGI-PGF)"/>
            <person name="Walter F."/>
            <person name="Albersmeier A."/>
            <person name="Kalinowski J."/>
            <person name="Ruckert C."/>
        </authorList>
    </citation>
    <scope>NUCLEOTIDE SEQUENCE</scope>
    <source>
        <strain evidence="3">CGMCC 1.15290</strain>
    </source>
</reference>
<reference evidence="3" key="2">
    <citation type="submission" date="2020-09" db="EMBL/GenBank/DDBJ databases">
        <authorList>
            <person name="Sun Q."/>
            <person name="Zhou Y."/>
        </authorList>
    </citation>
    <scope>NUCLEOTIDE SEQUENCE</scope>
    <source>
        <strain evidence="3">CGMCC 1.15290</strain>
    </source>
</reference>
<organism evidence="3 4">
    <name type="scientific">Filimonas zeae</name>
    <dbReference type="NCBI Taxonomy" id="1737353"/>
    <lineage>
        <taxon>Bacteria</taxon>
        <taxon>Pseudomonadati</taxon>
        <taxon>Bacteroidota</taxon>
        <taxon>Chitinophagia</taxon>
        <taxon>Chitinophagales</taxon>
        <taxon>Chitinophagaceae</taxon>
        <taxon>Filimonas</taxon>
    </lineage>
</organism>
<feature type="domain" description="Conjugative transposon TraM C-terminal" evidence="2">
    <location>
        <begin position="267"/>
        <end position="410"/>
    </location>
</feature>
<protein>
    <submittedName>
        <fullName evidence="3">Conjugative transposon protein TraM</fullName>
    </submittedName>
</protein>
<dbReference type="InterPro" id="IPR055407">
    <property type="entry name" value="TraM_C"/>
</dbReference>
<feature type="compositionally biased region" description="Basic and acidic residues" evidence="1">
    <location>
        <begin position="67"/>
        <end position="89"/>
    </location>
</feature>
<sequence length="415" mass="45304">MKKLTPAQAKKLRLLLLLIIFAGGLTGLFFAASTLGKSFSEKQQSADTTKQAFNTRLPEANLPEAGSKSKLESYMEAQRDSIKKLELARTDPYANTNPYDPAPPYQPETPPYESKAAGTPERKMDNNEKKVNDKLAELYKVINQSGHTPPQTPAATYQQPSQTEDIARLEQLLAQSQAGESSEDPEMQQLNKMLDKLIAIQHPEQITSKDKQHTGSGKPRFKVTATPDNPEDTLLQYNIPVQDGSNNGFYGLAVQKDTSAADGISFTAVVHQNQTLVNGSTVKMRLTQDLFIKGKHIPKNSFVYGSCNISDERLHIAITSVLSGATLYPVRMEVYDTDGQEGIFVPGAISRDAAKENADRAIQTIGLSSLDPSLSAQAAQAGLETAKTFLSRKVKNITVTIKAGHSILLKNTDNN</sequence>
<name>A0A917IP65_9BACT</name>
<dbReference type="RefSeq" id="WP_188950575.1">
    <property type="nucleotide sequence ID" value="NZ_BMIB01000001.1"/>
</dbReference>
<gene>
    <name evidence="3" type="ORF">GCM10011379_06870</name>
</gene>
<dbReference type="NCBIfam" id="TIGR03779">
    <property type="entry name" value="Bac_Flav_CT_M"/>
    <property type="match status" value="1"/>
</dbReference>
<evidence type="ECO:0000313" key="4">
    <source>
        <dbReference type="Proteomes" id="UP000627292"/>
    </source>
</evidence>
<dbReference type="Pfam" id="PF12508">
    <property type="entry name" value="Transposon_TraM"/>
    <property type="match status" value="1"/>
</dbReference>
<dbReference type="AlphaFoldDB" id="A0A917IP65"/>
<feature type="compositionally biased region" description="Pro residues" evidence="1">
    <location>
        <begin position="100"/>
        <end position="110"/>
    </location>
</feature>
<evidence type="ECO:0000313" key="3">
    <source>
        <dbReference type="EMBL" id="GGH59748.1"/>
    </source>
</evidence>
<evidence type="ECO:0000256" key="1">
    <source>
        <dbReference type="SAM" id="MobiDB-lite"/>
    </source>
</evidence>
<accession>A0A917IP65</accession>
<evidence type="ECO:0000259" key="2">
    <source>
        <dbReference type="Pfam" id="PF12508"/>
    </source>
</evidence>
<comment type="caution">
    <text evidence="3">The sequence shown here is derived from an EMBL/GenBank/DDBJ whole genome shotgun (WGS) entry which is preliminary data.</text>
</comment>
<dbReference type="EMBL" id="BMIB01000001">
    <property type="protein sequence ID" value="GGH59748.1"/>
    <property type="molecule type" value="Genomic_DNA"/>
</dbReference>